<reference evidence="2" key="1">
    <citation type="journal article" date="2020" name="Gigascience">
        <title>An improved pig reference genome sequence to enable pig genetics and genomics research.</title>
        <authorList>
            <person name="Warr A."/>
            <person name="Affara N."/>
            <person name="Aken B."/>
            <person name="Beiki H."/>
            <person name="Bickhart D.M."/>
            <person name="Billis K."/>
            <person name="Chow W."/>
            <person name="Eory L."/>
            <person name="Finlayson H.A."/>
            <person name="Flicek P."/>
            <person name="Giron C.G."/>
            <person name="Griffin D.K."/>
            <person name="Hall R."/>
            <person name="Hannum G."/>
            <person name="Hourlier T."/>
            <person name="Howe K."/>
            <person name="Hume D.A."/>
            <person name="Izuogu O."/>
            <person name="Kim K."/>
            <person name="Koren S."/>
            <person name="Liu H."/>
            <person name="Manchanda N."/>
            <person name="Martin F.J."/>
            <person name="Nonneman D.J."/>
            <person name="O'Connor R.E."/>
            <person name="Phillippy A.M."/>
            <person name="Rohrer G.A."/>
            <person name="Rosen B.D."/>
            <person name="Rund L.A."/>
            <person name="Sargent C.A."/>
            <person name="Schook L.B."/>
            <person name="Schroeder S.G."/>
            <person name="Schwartz A.S."/>
            <person name="Skinner B.M."/>
            <person name="Talbot R."/>
            <person name="Tseng E."/>
            <person name="Tuggle C.K."/>
            <person name="Watson M."/>
            <person name="Smith T.P.L."/>
            <person name="Archibald A.L."/>
        </authorList>
    </citation>
    <scope>NUCLEOTIDE SEQUENCE [LARGE SCALE GENOMIC DNA]</scope>
    <source>
        <strain evidence="2">Duroc</strain>
    </source>
</reference>
<dbReference type="GeneTree" id="ENSGT00940000162955"/>
<dbReference type="InParanoid" id="A0A287AJI6"/>
<evidence type="ECO:0000313" key="2">
    <source>
        <dbReference type="Ensembl" id="ENSSSCP00000044044.2"/>
    </source>
</evidence>
<feature type="compositionally biased region" description="Basic and acidic residues" evidence="1">
    <location>
        <begin position="231"/>
        <end position="243"/>
    </location>
</feature>
<dbReference type="Proteomes" id="UP000008227">
    <property type="component" value="Unassembled WGS sequence"/>
</dbReference>
<dbReference type="AlphaFoldDB" id="A0A287AJI6"/>
<accession>A0A287AJI6</accession>
<feature type="compositionally biased region" description="Basic and acidic residues" evidence="1">
    <location>
        <begin position="189"/>
        <end position="200"/>
    </location>
</feature>
<keyword evidence="3" id="KW-1185">Reference proteome</keyword>
<reference evidence="2" key="2">
    <citation type="submission" date="2025-08" db="UniProtKB">
        <authorList>
            <consortium name="Ensembl"/>
        </authorList>
    </citation>
    <scope>IDENTIFICATION</scope>
</reference>
<dbReference type="STRING" id="9823.ENSSSCP00000044044"/>
<organism evidence="2 3">
    <name type="scientific">Sus scrofa</name>
    <name type="common">Pig</name>
    <dbReference type="NCBI Taxonomy" id="9823"/>
    <lineage>
        <taxon>Eukaryota</taxon>
        <taxon>Metazoa</taxon>
        <taxon>Chordata</taxon>
        <taxon>Craniata</taxon>
        <taxon>Vertebrata</taxon>
        <taxon>Euteleostomi</taxon>
        <taxon>Mammalia</taxon>
        <taxon>Eutheria</taxon>
        <taxon>Laurasiatheria</taxon>
        <taxon>Artiodactyla</taxon>
        <taxon>Suina</taxon>
        <taxon>Suidae</taxon>
        <taxon>Sus</taxon>
    </lineage>
</organism>
<reference evidence="2" key="3">
    <citation type="submission" date="2025-09" db="UniProtKB">
        <authorList>
            <consortium name="Ensembl"/>
        </authorList>
    </citation>
    <scope>IDENTIFICATION</scope>
</reference>
<dbReference type="Ensembl" id="ENSSSCT00000044752.2">
    <property type="protein sequence ID" value="ENSSSCP00000044044.2"/>
    <property type="gene ID" value="ENSSSCG00000037212.2"/>
</dbReference>
<evidence type="ECO:0000313" key="3">
    <source>
        <dbReference type="Proteomes" id="UP000008227"/>
    </source>
</evidence>
<sequence>MEVWSSPLEPMALLVVTMDEQGLIKVWKAENRCEQASFCLPSSSSALEFLSPGLQAACAEGALYMLTVPQLQLLSRVSMFPNSPASLLCSPDWPWVFASTPHSVGPKVSPQVFHTHSLLCPSEDEPSASTTLPIWQTSRTCWAPDKAARLMVMHRNDNGMQLVVTTYELGAKKSRDQVDCGFLAFPPARDHDASSHHEGPRLSGDPAGVRVGAGALHHPRPAAGDLSGPPEAHHVHGGGERGARPPACL</sequence>
<name>A0A287AJI6_PIG</name>
<dbReference type="Bgee" id="ENSSSCG00000037212">
    <property type="expression patterns" value="Expressed in oocyte and 5 other cell types or tissues"/>
</dbReference>
<protein>
    <submittedName>
        <fullName evidence="2">Uncharacterized protein</fullName>
    </submittedName>
</protein>
<evidence type="ECO:0000256" key="1">
    <source>
        <dbReference type="SAM" id="MobiDB-lite"/>
    </source>
</evidence>
<proteinExistence type="predicted"/>
<feature type="region of interest" description="Disordered" evidence="1">
    <location>
        <begin position="189"/>
        <end position="249"/>
    </location>
</feature>